<feature type="domain" description="Iron-binding zinc finger CDGSH type" evidence="5">
    <location>
        <begin position="1"/>
        <end position="38"/>
    </location>
</feature>
<dbReference type="EC" id="1.4.1.13" evidence="6"/>
<keyword evidence="2" id="KW-0479">Metal-binding</keyword>
<dbReference type="KEGG" id="shal:SHALO_2700"/>
<evidence type="ECO:0000256" key="2">
    <source>
        <dbReference type="ARBA" id="ARBA00022723"/>
    </source>
</evidence>
<dbReference type="GO" id="GO:0046872">
    <property type="term" value="F:metal ion binding"/>
    <property type="evidence" value="ECO:0007669"/>
    <property type="project" value="UniProtKB-KW"/>
</dbReference>
<feature type="domain" description="Iron-binding zinc finger CDGSH type" evidence="5">
    <location>
        <begin position="39"/>
        <end position="70"/>
    </location>
</feature>
<name>A0A1D7TN84_9BACT</name>
<dbReference type="STRING" id="1193502.SHALO_2700"/>
<dbReference type="GO" id="GO:0005737">
    <property type="term" value="C:cytoplasm"/>
    <property type="evidence" value="ECO:0007669"/>
    <property type="project" value="UniProtKB-ARBA"/>
</dbReference>
<accession>A0A1D7TN84</accession>
<evidence type="ECO:0000259" key="5">
    <source>
        <dbReference type="SMART" id="SM00704"/>
    </source>
</evidence>
<dbReference type="SMART" id="SM00704">
    <property type="entry name" value="ZnF_CDGSH"/>
    <property type="match status" value="2"/>
</dbReference>
<evidence type="ECO:0000313" key="6">
    <source>
        <dbReference type="EMBL" id="AOO66458.1"/>
    </source>
</evidence>
<dbReference type="Pfam" id="PF09360">
    <property type="entry name" value="zf-CDGSH"/>
    <property type="match status" value="1"/>
</dbReference>
<keyword evidence="1" id="KW-0001">2Fe-2S</keyword>
<gene>
    <name evidence="6" type="ORF">SHALO_2700</name>
</gene>
<proteinExistence type="predicted"/>
<evidence type="ECO:0000313" key="7">
    <source>
        <dbReference type="Proteomes" id="UP000094609"/>
    </source>
</evidence>
<keyword evidence="6" id="KW-0560">Oxidoreductase</keyword>
<protein>
    <submittedName>
        <fullName evidence="6">Iron-binding zinc finger CDGSH type</fullName>
        <ecNumber evidence="6">1.4.1.13</ecNumber>
    </submittedName>
</protein>
<keyword evidence="4" id="KW-0411">Iron-sulfur</keyword>
<dbReference type="PANTHER" id="PTHR46491">
    <property type="entry name" value="CDGSH IRON SULFUR DOMAIN PROTEIN HOMOLOG"/>
    <property type="match status" value="1"/>
</dbReference>
<keyword evidence="7" id="KW-1185">Reference proteome</keyword>
<sequence>MSPVKMSLEANKEYHFCTCGKSATTVLCDGSHKGSGLAPKTFFVPESKEYYLCACKKSANAPFCDGSHAK</sequence>
<dbReference type="Proteomes" id="UP000094609">
    <property type="component" value="Chromosome"/>
</dbReference>
<evidence type="ECO:0000256" key="4">
    <source>
        <dbReference type="ARBA" id="ARBA00023014"/>
    </source>
</evidence>
<dbReference type="GO" id="GO:0004355">
    <property type="term" value="F:glutamate synthase (NADPH) activity"/>
    <property type="evidence" value="ECO:0007669"/>
    <property type="project" value="UniProtKB-EC"/>
</dbReference>
<dbReference type="EMBL" id="CP017111">
    <property type="protein sequence ID" value="AOO66458.1"/>
    <property type="molecule type" value="Genomic_DNA"/>
</dbReference>
<dbReference type="GO" id="GO:0051537">
    <property type="term" value="F:2 iron, 2 sulfur cluster binding"/>
    <property type="evidence" value="ECO:0007669"/>
    <property type="project" value="UniProtKB-KW"/>
</dbReference>
<dbReference type="RefSeq" id="WP_069478991.1">
    <property type="nucleotide sequence ID" value="NZ_CP017111.1"/>
</dbReference>
<dbReference type="InterPro" id="IPR018967">
    <property type="entry name" value="FeS-contain_CDGSH-typ"/>
</dbReference>
<keyword evidence="3" id="KW-0408">Iron</keyword>
<dbReference type="AlphaFoldDB" id="A0A1D7TN84"/>
<evidence type="ECO:0000256" key="1">
    <source>
        <dbReference type="ARBA" id="ARBA00022714"/>
    </source>
</evidence>
<reference evidence="7" key="1">
    <citation type="submission" date="2016-08" db="EMBL/GenBank/DDBJ databases">
        <title>Complete genome sequence of the organohalide-respiring Epsilonproteobacterium Sulfurospirillum halorespirans.</title>
        <authorList>
            <person name="Goris T."/>
            <person name="Zimmermann J."/>
            <person name="Schenz B."/>
            <person name="Lemos M."/>
            <person name="Hackermueller J."/>
            <person name="Diekert G."/>
        </authorList>
    </citation>
    <scope>NUCLEOTIDE SEQUENCE [LARGE SCALE GENOMIC DNA]</scope>
    <source>
        <strain>DSM 13726</strain>
        <strain evidence="7">PCE-M2</strain>
    </source>
</reference>
<dbReference type="InterPro" id="IPR052950">
    <property type="entry name" value="CISD"/>
</dbReference>
<dbReference type="PATRIC" id="fig|1193502.14.peg.2735"/>
<organism evidence="6 7">
    <name type="scientific">Sulfurospirillum halorespirans DSM 13726</name>
    <dbReference type="NCBI Taxonomy" id="1193502"/>
    <lineage>
        <taxon>Bacteria</taxon>
        <taxon>Pseudomonadati</taxon>
        <taxon>Campylobacterota</taxon>
        <taxon>Epsilonproteobacteria</taxon>
        <taxon>Campylobacterales</taxon>
        <taxon>Sulfurospirillaceae</taxon>
        <taxon>Sulfurospirillum</taxon>
    </lineage>
</organism>
<dbReference type="PANTHER" id="PTHR46491:SF3">
    <property type="entry name" value="CDGSH IRON-SULFUR DOMAIN-CONTAINING PROTEIN 3, MITOCHONDRIAL"/>
    <property type="match status" value="1"/>
</dbReference>
<evidence type="ECO:0000256" key="3">
    <source>
        <dbReference type="ARBA" id="ARBA00023004"/>
    </source>
</evidence>
<dbReference type="InterPro" id="IPR042216">
    <property type="entry name" value="MitoNEET_CISD"/>
</dbReference>
<dbReference type="Gene3D" id="3.40.5.90">
    <property type="entry name" value="CDGSH iron-sulfur domain, mitoNEET-type"/>
    <property type="match status" value="2"/>
</dbReference>